<dbReference type="PANTHER" id="PTHR43476:SF3">
    <property type="entry name" value="FAD-BINDING MONOOXYGENASE"/>
    <property type="match status" value="1"/>
</dbReference>
<dbReference type="InterPro" id="IPR036188">
    <property type="entry name" value="FAD/NAD-bd_sf"/>
</dbReference>
<keyword evidence="4" id="KW-1185">Reference proteome</keyword>
<dbReference type="Proteomes" id="UP000239494">
    <property type="component" value="Unassembled WGS sequence"/>
</dbReference>
<dbReference type="Gene3D" id="3.50.50.60">
    <property type="entry name" value="FAD/NAD(P)-binding domain"/>
    <property type="match status" value="1"/>
</dbReference>
<evidence type="ECO:0000313" key="4">
    <source>
        <dbReference type="Proteomes" id="UP000239494"/>
    </source>
</evidence>
<name>A0A2T0STV2_9PSEU</name>
<dbReference type="PANTHER" id="PTHR43476">
    <property type="entry name" value="3-(3-HYDROXY-PHENYL)PROPIONATE/3-HYDROXYCINNAMIC ACID HYDROXYLASE"/>
    <property type="match status" value="1"/>
</dbReference>
<evidence type="ECO:0000256" key="1">
    <source>
        <dbReference type="ARBA" id="ARBA00023002"/>
    </source>
</evidence>
<evidence type="ECO:0000259" key="2">
    <source>
        <dbReference type="Pfam" id="PF01494"/>
    </source>
</evidence>
<reference evidence="3 4" key="1">
    <citation type="submission" date="2018-03" db="EMBL/GenBank/DDBJ databases">
        <title>Genomic Encyclopedia of Archaeal and Bacterial Type Strains, Phase II (KMG-II): from individual species to whole genera.</title>
        <authorList>
            <person name="Goeker M."/>
        </authorList>
    </citation>
    <scope>NUCLEOTIDE SEQUENCE [LARGE SCALE GENOMIC DNA]</scope>
    <source>
        <strain evidence="3 4">DSM 44720</strain>
    </source>
</reference>
<feature type="domain" description="FAD-binding" evidence="2">
    <location>
        <begin position="7"/>
        <end position="343"/>
    </location>
</feature>
<dbReference type="GO" id="GO:0019622">
    <property type="term" value="P:3-(3-hydroxy)phenylpropionate catabolic process"/>
    <property type="evidence" value="ECO:0007669"/>
    <property type="project" value="TreeGrafter"/>
</dbReference>
<dbReference type="SUPFAM" id="SSF51905">
    <property type="entry name" value="FAD/NAD(P)-binding domain"/>
    <property type="match status" value="1"/>
</dbReference>
<dbReference type="RefSeq" id="WP_106192304.1">
    <property type="nucleotide sequence ID" value="NZ_PVTF01000011.1"/>
</dbReference>
<sequence length="526" mass="56536">MSNDPTTRVVVVGAGPVGLTAAALLAARGVEVLVLERNATTSDEPKAISLDDESLRAFQAAGVVDRVLGIIVPGIGTRYYDRDGRAVVQVRAPRPFRHGHPFKNPFAQPDLERALHRHLLSHPRVEVRMGAEVTGLLRDADGVEVAFREHGRATTVRARYALGCDGGRSGVRTALGVGMSGRSHAESWLVVDVVGDHHDERYGMHHADPARPHVIVPGRDGRCRYEFLLHDGEGTPGDEVPFEVVERLLAPHRRVEPAQVERAVVYRFHALVADRWRVGPVFLLGDAAHMMPPFAGQGLNSGIRDAANLCWKIADVLAGGLAEWALDSYESERRPHAEATVRLSERLGRIVMTTDPRLARRRDAHFAAALRDPGTRAFYEEMRYRPEHRYRDGMVVAGASAEVGVMLGQPRVFDTATGAVRLLDDVLGHGWALLGVGVGADDLAAAAAVVGSPVTAVVQVAVDDRFATGRAIVDVDGGLDAETAPYAGHLVLVRPDRFVAAAWHPGHPPDGLAATLSFAAPAPAGA</sequence>
<dbReference type="Gene3D" id="3.30.70.2450">
    <property type="match status" value="1"/>
</dbReference>
<dbReference type="GO" id="GO:0071949">
    <property type="term" value="F:FAD binding"/>
    <property type="evidence" value="ECO:0007669"/>
    <property type="project" value="InterPro"/>
</dbReference>
<dbReference type="AlphaFoldDB" id="A0A2T0STV2"/>
<protein>
    <submittedName>
        <fullName evidence="3">3-(3-hydroxy-phenyl)propionate hydroxylase</fullName>
    </submittedName>
</protein>
<proteinExistence type="predicted"/>
<dbReference type="GO" id="GO:0008688">
    <property type="term" value="F:3-(3-hydroxyphenyl)propionate hydroxylase activity"/>
    <property type="evidence" value="ECO:0007669"/>
    <property type="project" value="TreeGrafter"/>
</dbReference>
<evidence type="ECO:0000313" key="3">
    <source>
        <dbReference type="EMBL" id="PRY36851.1"/>
    </source>
</evidence>
<comment type="caution">
    <text evidence="3">The sequence shown here is derived from an EMBL/GenBank/DDBJ whole genome shotgun (WGS) entry which is preliminary data.</text>
</comment>
<keyword evidence="1" id="KW-0560">Oxidoreductase</keyword>
<dbReference type="Gene3D" id="3.40.30.120">
    <property type="match status" value="1"/>
</dbReference>
<dbReference type="Pfam" id="PF01494">
    <property type="entry name" value="FAD_binding_3"/>
    <property type="match status" value="1"/>
</dbReference>
<gene>
    <name evidence="3" type="ORF">CLV43_111223</name>
</gene>
<dbReference type="NCBIfam" id="NF004829">
    <property type="entry name" value="PRK06183.1-3"/>
    <property type="match status" value="1"/>
</dbReference>
<dbReference type="PRINTS" id="PR00420">
    <property type="entry name" value="RNGMNOXGNASE"/>
</dbReference>
<dbReference type="EMBL" id="PVTF01000011">
    <property type="protein sequence ID" value="PRY36851.1"/>
    <property type="molecule type" value="Genomic_DNA"/>
</dbReference>
<dbReference type="InterPro" id="IPR002938">
    <property type="entry name" value="FAD-bd"/>
</dbReference>
<organism evidence="3 4">
    <name type="scientific">Umezawaea tangerina</name>
    <dbReference type="NCBI Taxonomy" id="84725"/>
    <lineage>
        <taxon>Bacteria</taxon>
        <taxon>Bacillati</taxon>
        <taxon>Actinomycetota</taxon>
        <taxon>Actinomycetes</taxon>
        <taxon>Pseudonocardiales</taxon>
        <taxon>Pseudonocardiaceae</taxon>
        <taxon>Umezawaea</taxon>
    </lineage>
</organism>
<accession>A0A2T0STV2</accession>
<dbReference type="InterPro" id="IPR050631">
    <property type="entry name" value="PheA/TfdB_FAD_monoxygenase"/>
</dbReference>
<dbReference type="OrthoDB" id="8670884at2"/>